<proteinExistence type="predicted"/>
<dbReference type="OrthoDB" id="7434275at2759"/>
<evidence type="ECO:0000313" key="3">
    <source>
        <dbReference type="Proteomes" id="UP000593567"/>
    </source>
</evidence>
<dbReference type="Proteomes" id="UP000593567">
    <property type="component" value="Unassembled WGS sequence"/>
</dbReference>
<accession>A0A7J7IUB5</accession>
<reference evidence="2" key="1">
    <citation type="submission" date="2020-06" db="EMBL/GenBank/DDBJ databases">
        <title>Draft genome of Bugula neritina, a colonial animal packing powerful symbionts and potential medicines.</title>
        <authorList>
            <person name="Rayko M."/>
        </authorList>
    </citation>
    <scope>NUCLEOTIDE SEQUENCE [LARGE SCALE GENOMIC DNA]</scope>
    <source>
        <strain evidence="2">Kwan_BN1</strain>
    </source>
</reference>
<feature type="region of interest" description="Disordered" evidence="1">
    <location>
        <begin position="1"/>
        <end position="24"/>
    </location>
</feature>
<feature type="compositionally biased region" description="Polar residues" evidence="1">
    <location>
        <begin position="12"/>
        <end position="22"/>
    </location>
</feature>
<sequence length="114" mass="12692">MFPKEDIETLPTIPSHQMTPSFNKDETSQAVKILKKNKSAGGDYLQGEQLKYEPDIVFQSTAGIFIFNTKKTTEVKDDTLLQLQKPRKAKGPACYLCSIILLSSVNALHSTMIS</sequence>
<comment type="caution">
    <text evidence="2">The sequence shown here is derived from an EMBL/GenBank/DDBJ whole genome shotgun (WGS) entry which is preliminary data.</text>
</comment>
<evidence type="ECO:0000256" key="1">
    <source>
        <dbReference type="SAM" id="MobiDB-lite"/>
    </source>
</evidence>
<protein>
    <submittedName>
        <fullName evidence="2">Uncharacterized protein</fullName>
    </submittedName>
</protein>
<name>A0A7J7IUB5_BUGNE</name>
<dbReference type="AlphaFoldDB" id="A0A7J7IUB5"/>
<keyword evidence="3" id="KW-1185">Reference proteome</keyword>
<gene>
    <name evidence="2" type="ORF">EB796_024560</name>
</gene>
<organism evidence="2 3">
    <name type="scientific">Bugula neritina</name>
    <name type="common">Brown bryozoan</name>
    <name type="synonym">Sertularia neritina</name>
    <dbReference type="NCBI Taxonomy" id="10212"/>
    <lineage>
        <taxon>Eukaryota</taxon>
        <taxon>Metazoa</taxon>
        <taxon>Spiralia</taxon>
        <taxon>Lophotrochozoa</taxon>
        <taxon>Bryozoa</taxon>
        <taxon>Gymnolaemata</taxon>
        <taxon>Cheilostomatida</taxon>
        <taxon>Flustrina</taxon>
        <taxon>Buguloidea</taxon>
        <taxon>Bugulidae</taxon>
        <taxon>Bugula</taxon>
    </lineage>
</organism>
<evidence type="ECO:0000313" key="2">
    <source>
        <dbReference type="EMBL" id="KAF6017137.1"/>
    </source>
</evidence>
<dbReference type="EMBL" id="VXIV02003428">
    <property type="protein sequence ID" value="KAF6017137.1"/>
    <property type="molecule type" value="Genomic_DNA"/>
</dbReference>